<keyword evidence="7 16" id="KW-0479">Metal-binding</keyword>
<evidence type="ECO:0000256" key="5">
    <source>
        <dbReference type="ARBA" id="ARBA00011462"/>
    </source>
</evidence>
<keyword evidence="6" id="KW-0500">Molybdenum</keyword>
<sequence length="553" mass="61837">MSEEKENPSPMGPHGPSAAEAREQMLEAYPKKTLRKRGKQMLVNTDPKSPAEIGANSRTVPGIITQRGCSYAGCKGVVIGPIYDVLHITHGPIGCGWYSWLSRRNMNKIRKEGETNYLQYSMSTDMQEDHIVFGGEKQLAAAIQEAYDEFKPKAISVYATCPVGLIGDDIHSVCRNMKEKLGINVFGFSCEGYKGVSQSAGHHIANNGVFKHMIGLDDTPVEAKYKINILGEYNIGGDAWEIDRIFARCGIKIIGTLSGGVSYDDITNCHMADLNVVMCHRSINYMAEMMETKFGIPWFKVNFIGIEGTKKSLRKIAEYFGDKELIDKVEEVIAAEMAEVRPVVEDVRKRTAGKTAALFVGGSRAHHYQDLFTDMDMQVIAAGYEFAHRDDYEGRDVLPSIKVDADSRNIEEITVEADPERYNMSHAERKKSLEEAGFTFEDYEGMMRQMAKDTLVIDDISHHELEKLIELYKPDIIGSGVKDKYVIEKMGVPCKQLHSYDYGGPYAGFKGAINFFKEIDRMTSSNIWKLTRAPWQDIDEAPAAEADPEPVNA</sequence>
<evidence type="ECO:0000256" key="9">
    <source>
        <dbReference type="ARBA" id="ARBA00022840"/>
    </source>
</evidence>
<evidence type="ECO:0000256" key="4">
    <source>
        <dbReference type="ARBA" id="ARBA00011002"/>
    </source>
</evidence>
<dbReference type="Gene3D" id="3.40.50.1980">
    <property type="entry name" value="Nitrogenase molybdenum iron protein domain"/>
    <property type="match status" value="2"/>
</dbReference>
<dbReference type="NCBIfam" id="TIGR01282">
    <property type="entry name" value="nifD"/>
    <property type="match status" value="1"/>
</dbReference>
<dbReference type="SUPFAM" id="SSF53807">
    <property type="entry name" value="Helical backbone' metal receptor"/>
    <property type="match status" value="1"/>
</dbReference>
<evidence type="ECO:0000256" key="17">
    <source>
        <dbReference type="SAM" id="MobiDB-lite"/>
    </source>
</evidence>
<evidence type="ECO:0000256" key="11">
    <source>
        <dbReference type="ARBA" id="ARBA00023004"/>
    </source>
</evidence>
<comment type="subunit">
    <text evidence="5">Tetramer of two alpha and two beta chains. Forms complex with the iron protein (nitrogenase component 2).</text>
</comment>
<evidence type="ECO:0000259" key="18">
    <source>
        <dbReference type="Pfam" id="PF00148"/>
    </source>
</evidence>
<keyword evidence="13 15" id="KW-0535">Nitrogen fixation</keyword>
<keyword evidence="8" id="KW-0547">Nucleotide-binding</keyword>
<evidence type="ECO:0000256" key="6">
    <source>
        <dbReference type="ARBA" id="ARBA00022505"/>
    </source>
</evidence>
<accession>A0ABU1AVX8</accession>
<dbReference type="PROSITE" id="PS00699">
    <property type="entry name" value="NITROGENASE_1_1"/>
    <property type="match status" value="1"/>
</dbReference>
<evidence type="ECO:0000256" key="14">
    <source>
        <dbReference type="ARBA" id="ARBA00047967"/>
    </source>
</evidence>
<dbReference type="Gene3D" id="3.40.50.12380">
    <property type="entry name" value="Nitrogenase MoFe cofactor biosynthesis protein NifE, C-terminal"/>
    <property type="match status" value="1"/>
</dbReference>
<keyword evidence="10 16" id="KW-0560">Oxidoreductase</keyword>
<organism evidence="19 20">
    <name type="scientific">Thalassobacterium maritimum</name>
    <dbReference type="NCBI Taxonomy" id="3041265"/>
    <lineage>
        <taxon>Bacteria</taxon>
        <taxon>Pseudomonadati</taxon>
        <taxon>Verrucomicrobiota</taxon>
        <taxon>Opitutia</taxon>
        <taxon>Puniceicoccales</taxon>
        <taxon>Coraliomargaritaceae</taxon>
        <taxon>Thalassobacterium</taxon>
    </lineage>
</organism>
<dbReference type="EMBL" id="JARXHW010000028">
    <property type="protein sequence ID" value="MDQ8208309.1"/>
    <property type="molecule type" value="Genomic_DNA"/>
</dbReference>
<dbReference type="InterPro" id="IPR000318">
    <property type="entry name" value="Nase_comp1_CS"/>
</dbReference>
<dbReference type="InterPro" id="IPR000510">
    <property type="entry name" value="Nase/OxRdtase_comp1"/>
</dbReference>
<name>A0ABU1AVX8_9BACT</name>
<dbReference type="PANTHER" id="PTHR43457:SF1">
    <property type="entry name" value="NITROGENASE MOLYBDENUM-IRON PROTEIN ALPHA CHAIN"/>
    <property type="match status" value="1"/>
</dbReference>
<gene>
    <name evidence="19" type="primary">nifD</name>
    <name evidence="19" type="ORF">QEH52_12365</name>
</gene>
<evidence type="ECO:0000256" key="2">
    <source>
        <dbReference type="ARBA" id="ARBA00001969"/>
    </source>
</evidence>
<evidence type="ECO:0000256" key="8">
    <source>
        <dbReference type="ARBA" id="ARBA00022741"/>
    </source>
</evidence>
<keyword evidence="9" id="KW-0067">ATP-binding</keyword>
<dbReference type="NCBIfam" id="TIGR01862">
    <property type="entry name" value="N2-ase-Ialpha"/>
    <property type="match status" value="1"/>
</dbReference>
<dbReference type="InterPro" id="IPR005972">
    <property type="entry name" value="Nase_Mo-Fe_asu"/>
</dbReference>
<feature type="region of interest" description="Disordered" evidence="17">
    <location>
        <begin position="1"/>
        <end position="56"/>
    </location>
</feature>
<comment type="cofactor">
    <cofactor evidence="1">
        <name>[8Fe-7S] cluster</name>
        <dbReference type="ChEBI" id="CHEBI:21143"/>
    </cofactor>
</comment>
<keyword evidence="11 16" id="KW-0408">Iron</keyword>
<keyword evidence="12" id="KW-0411">Iron-sulfur</keyword>
<dbReference type="Pfam" id="PF00148">
    <property type="entry name" value="Oxidored_nitro"/>
    <property type="match status" value="1"/>
</dbReference>
<evidence type="ECO:0000313" key="19">
    <source>
        <dbReference type="EMBL" id="MDQ8208309.1"/>
    </source>
</evidence>
<comment type="similarity">
    <text evidence="4 15">Belongs to the NifD/NifK/NifE/NifN family.</text>
</comment>
<evidence type="ECO:0000256" key="13">
    <source>
        <dbReference type="ARBA" id="ARBA00023231"/>
    </source>
</evidence>
<evidence type="ECO:0000256" key="7">
    <source>
        <dbReference type="ARBA" id="ARBA00022723"/>
    </source>
</evidence>
<dbReference type="PROSITE" id="PS00090">
    <property type="entry name" value="NITROGENASE_1_2"/>
    <property type="match status" value="1"/>
</dbReference>
<evidence type="ECO:0000313" key="20">
    <source>
        <dbReference type="Proteomes" id="UP001225316"/>
    </source>
</evidence>
<protein>
    <recommendedName>
        <fullName evidence="16">Nitrogenase protein alpha chain</fullName>
        <ecNumber evidence="16">1.18.6.1</ecNumber>
    </recommendedName>
</protein>
<comment type="function">
    <text evidence="3">This molybdenum-iron protein is part of the nitrogenase complex that catalyzes the key enzymatic reactions in nitrogen fixation.</text>
</comment>
<dbReference type="InterPro" id="IPR010143">
    <property type="entry name" value="Nase_comp1_asu"/>
</dbReference>
<dbReference type="PANTHER" id="PTHR43457">
    <property type="entry name" value="NITROGENASE MOLYBDENUM-IRON PROTEIN ALPHA CHAIN"/>
    <property type="match status" value="1"/>
</dbReference>
<keyword evidence="20" id="KW-1185">Reference proteome</keyword>
<dbReference type="GO" id="GO:0016163">
    <property type="term" value="F:nitrogenase activity"/>
    <property type="evidence" value="ECO:0007669"/>
    <property type="project" value="UniProtKB-EC"/>
</dbReference>
<proteinExistence type="inferred from homology"/>
<comment type="cofactor">
    <cofactor evidence="2">
        <name>[7Fe-Mo-9S-C-homocitryl] cluster</name>
        <dbReference type="ChEBI" id="CHEBI:30409"/>
    </cofactor>
</comment>
<evidence type="ECO:0000256" key="12">
    <source>
        <dbReference type="ARBA" id="ARBA00023014"/>
    </source>
</evidence>
<reference evidence="19 20" key="1">
    <citation type="submission" date="2023-04" db="EMBL/GenBank/DDBJ databases">
        <title>A novel bacteria isolated from coastal sediment.</title>
        <authorList>
            <person name="Liu X.-J."/>
            <person name="Du Z.-J."/>
        </authorList>
    </citation>
    <scope>NUCLEOTIDE SEQUENCE [LARGE SCALE GENOMIC DNA]</scope>
    <source>
        <strain evidence="19 20">SDUM461003</strain>
    </source>
</reference>
<dbReference type="Proteomes" id="UP001225316">
    <property type="component" value="Unassembled WGS sequence"/>
</dbReference>
<feature type="domain" description="Nitrogenase/oxidoreductase component 1" evidence="18">
    <location>
        <begin position="69"/>
        <end position="521"/>
    </location>
</feature>
<evidence type="ECO:0000256" key="16">
    <source>
        <dbReference type="RuleBase" id="RU004022"/>
    </source>
</evidence>
<comment type="caution">
    <text evidence="19">The sequence shown here is derived from an EMBL/GenBank/DDBJ whole genome shotgun (WGS) entry which is preliminary data.</text>
</comment>
<evidence type="ECO:0000256" key="3">
    <source>
        <dbReference type="ARBA" id="ARBA00002621"/>
    </source>
</evidence>
<evidence type="ECO:0000256" key="10">
    <source>
        <dbReference type="ARBA" id="ARBA00023002"/>
    </source>
</evidence>
<evidence type="ECO:0000256" key="1">
    <source>
        <dbReference type="ARBA" id="ARBA00001919"/>
    </source>
</evidence>
<evidence type="ECO:0000256" key="15">
    <source>
        <dbReference type="RuleBase" id="RU004021"/>
    </source>
</evidence>
<dbReference type="EC" id="1.18.6.1" evidence="16"/>
<dbReference type="RefSeq" id="WP_308950832.1">
    <property type="nucleotide sequence ID" value="NZ_JARXHW010000028.1"/>
</dbReference>
<comment type="catalytic activity">
    <reaction evidence="14 16">
        <text>N2 + 8 reduced [2Fe-2S]-[ferredoxin] + 16 ATP + 16 H2O = H2 + 8 oxidized [2Fe-2S]-[ferredoxin] + 2 NH4(+) + 16 ADP + 16 phosphate + 6 H(+)</text>
        <dbReference type="Rhea" id="RHEA:21448"/>
        <dbReference type="Rhea" id="RHEA-COMP:10000"/>
        <dbReference type="Rhea" id="RHEA-COMP:10001"/>
        <dbReference type="ChEBI" id="CHEBI:15377"/>
        <dbReference type="ChEBI" id="CHEBI:15378"/>
        <dbReference type="ChEBI" id="CHEBI:17997"/>
        <dbReference type="ChEBI" id="CHEBI:18276"/>
        <dbReference type="ChEBI" id="CHEBI:28938"/>
        <dbReference type="ChEBI" id="CHEBI:30616"/>
        <dbReference type="ChEBI" id="CHEBI:33737"/>
        <dbReference type="ChEBI" id="CHEBI:33738"/>
        <dbReference type="ChEBI" id="CHEBI:43474"/>
        <dbReference type="ChEBI" id="CHEBI:456216"/>
        <dbReference type="EC" id="1.18.6.1"/>
    </reaction>
</comment>